<organism evidence="2">
    <name type="scientific">Anopheles darlingi</name>
    <name type="common">Mosquito</name>
    <dbReference type="NCBI Taxonomy" id="43151"/>
    <lineage>
        <taxon>Eukaryota</taxon>
        <taxon>Metazoa</taxon>
        <taxon>Ecdysozoa</taxon>
        <taxon>Arthropoda</taxon>
        <taxon>Hexapoda</taxon>
        <taxon>Insecta</taxon>
        <taxon>Pterygota</taxon>
        <taxon>Neoptera</taxon>
        <taxon>Endopterygota</taxon>
        <taxon>Diptera</taxon>
        <taxon>Nematocera</taxon>
        <taxon>Culicoidea</taxon>
        <taxon>Culicidae</taxon>
        <taxon>Anophelinae</taxon>
        <taxon>Anopheles</taxon>
    </lineage>
</organism>
<dbReference type="EMBL" id="GGFL01010093">
    <property type="protein sequence ID" value="MBW74271.1"/>
    <property type="molecule type" value="Transcribed_RNA"/>
</dbReference>
<sequence>MMIFLPLFLFFLFCSILHKQQQRPVCGSVQFTFTSDAANKTFVDRHSSPACDIRRGNTNGIVRSVRTMLPLHRQHDDGYVVLNGAGFLRIQEVAAANRYRLYQDLCRTQHSQTLATDETKGSGYP</sequence>
<proteinExistence type="predicted"/>
<evidence type="ECO:0000256" key="1">
    <source>
        <dbReference type="SAM" id="SignalP"/>
    </source>
</evidence>
<feature type="signal peptide" evidence="1">
    <location>
        <begin position="1"/>
        <end position="22"/>
    </location>
</feature>
<protein>
    <submittedName>
        <fullName evidence="2">Putative secreted protein</fullName>
    </submittedName>
</protein>
<reference evidence="2" key="1">
    <citation type="submission" date="2018-01" db="EMBL/GenBank/DDBJ databases">
        <title>An insight into the sialome of Amazonian anophelines.</title>
        <authorList>
            <person name="Ribeiro J.M."/>
            <person name="Scarpassa V."/>
            <person name="Calvo E."/>
        </authorList>
    </citation>
    <scope>NUCLEOTIDE SEQUENCE</scope>
</reference>
<accession>A0A2M4D9V4</accession>
<keyword evidence="1" id="KW-0732">Signal</keyword>
<feature type="chain" id="PRO_5014856890" evidence="1">
    <location>
        <begin position="23"/>
        <end position="125"/>
    </location>
</feature>
<name>A0A2M4D9V4_ANODA</name>
<dbReference type="AlphaFoldDB" id="A0A2M4D9V4"/>
<evidence type="ECO:0000313" key="2">
    <source>
        <dbReference type="EMBL" id="MBW74271.1"/>
    </source>
</evidence>